<reference evidence="1 2" key="1">
    <citation type="submission" date="2016-08" db="EMBL/GenBank/DDBJ databases">
        <title>Complete genome sequence of Flavobacterium johnsoniae strain GSE09, a volatile-producing biocontrol agent isolated from cucumber (Cucumis sativus).</title>
        <authorList>
            <person name="Jeong J.-J."/>
            <person name="Oh J.Y."/>
            <person name="Jim Y.J."/>
            <person name="Sang M.K."/>
            <person name="Kim K.D."/>
        </authorList>
    </citation>
    <scope>NUCLEOTIDE SEQUENCE [LARGE SCALE GENOMIC DNA]</scope>
    <source>
        <strain evidence="1 2">GSE09</strain>
    </source>
</reference>
<gene>
    <name evidence="1" type="ORF">BB050_02261</name>
</gene>
<proteinExistence type="predicted"/>
<dbReference type="EMBL" id="CP016907">
    <property type="protein sequence ID" value="AOC95375.1"/>
    <property type="molecule type" value="Genomic_DNA"/>
</dbReference>
<evidence type="ECO:0000313" key="2">
    <source>
        <dbReference type="Proteomes" id="UP000093276"/>
    </source>
</evidence>
<protein>
    <recommendedName>
        <fullName evidence="3">SprT-like domain-containing protein</fullName>
    </recommendedName>
</protein>
<dbReference type="KEGG" id="fjg:BB050_02261"/>
<accession>A0AAC9D0I4</accession>
<evidence type="ECO:0000313" key="1">
    <source>
        <dbReference type="EMBL" id="AOC95375.1"/>
    </source>
</evidence>
<sequence length="432" mass="48564">MDNGTIRYSASPFHAYRANYTPSITARIDCYCVTVYSDCTCHTTHADGGCDHPNVFTSCGCSGDGYSDPEPSPTTPATKSSWTGGSGGGTSYGNTGEGIYIALQKMFKPDYQFSALEKYTIINNYQYSKALIDFLNNEGFTPANKAFTLQMLYNIEDGQFTIVKQLNNSIQNFIYSQKSPVNVDLSAILNDLNLPENQKFNTVYKTLTESPEFKNLFLNIFQNSTRYNVKFQTGNIAGGANGDTKTNLLDPTNNIITIDANFIKNNSKLVVAKTILHECIHAFLNVKLCDGQLGNIPNINNEDFYNIVNKSYDGFNNDQAQHNFIYNYMIPTMEKVLAEIKDKLISPAESTFLQELVFHPESPTIDVKFNWNDFYKNLVLGGLQDCEFFKNEIATFIKDPQTGEIKSINVIDQVKLNYYNQYKTRIDGLSKN</sequence>
<evidence type="ECO:0008006" key="3">
    <source>
        <dbReference type="Google" id="ProtNLM"/>
    </source>
</evidence>
<dbReference type="Proteomes" id="UP000093276">
    <property type="component" value="Chromosome"/>
</dbReference>
<dbReference type="AlphaFoldDB" id="A0AAC9D0I4"/>
<organism evidence="1 2">
    <name type="scientific">Flavobacterium anhuiense</name>
    <dbReference type="NCBI Taxonomy" id="459526"/>
    <lineage>
        <taxon>Bacteria</taxon>
        <taxon>Pseudomonadati</taxon>
        <taxon>Bacteroidota</taxon>
        <taxon>Flavobacteriia</taxon>
        <taxon>Flavobacteriales</taxon>
        <taxon>Flavobacteriaceae</taxon>
        <taxon>Flavobacterium</taxon>
    </lineage>
</organism>
<name>A0AAC9D0I4_9FLAO</name>